<keyword evidence="5 7" id="KW-0408">Iron</keyword>
<keyword evidence="3 7" id="KW-0479">Metal-binding</keyword>
<evidence type="ECO:0000256" key="8">
    <source>
        <dbReference type="SAM" id="Phobius"/>
    </source>
</evidence>
<dbReference type="PROSITE" id="PS00086">
    <property type="entry name" value="CYTOCHROME_P450"/>
    <property type="match status" value="1"/>
</dbReference>
<organism evidence="9 10">
    <name type="scientific">Stylosanthes scabra</name>
    <dbReference type="NCBI Taxonomy" id="79078"/>
    <lineage>
        <taxon>Eukaryota</taxon>
        <taxon>Viridiplantae</taxon>
        <taxon>Streptophyta</taxon>
        <taxon>Embryophyta</taxon>
        <taxon>Tracheophyta</taxon>
        <taxon>Spermatophyta</taxon>
        <taxon>Magnoliopsida</taxon>
        <taxon>eudicotyledons</taxon>
        <taxon>Gunneridae</taxon>
        <taxon>Pentapetalae</taxon>
        <taxon>rosids</taxon>
        <taxon>fabids</taxon>
        <taxon>Fabales</taxon>
        <taxon>Fabaceae</taxon>
        <taxon>Papilionoideae</taxon>
        <taxon>50 kb inversion clade</taxon>
        <taxon>dalbergioids sensu lato</taxon>
        <taxon>Dalbergieae</taxon>
        <taxon>Pterocarpus clade</taxon>
        <taxon>Stylosanthes</taxon>
    </lineage>
</organism>
<keyword evidence="8" id="KW-1133">Transmembrane helix</keyword>
<reference evidence="9 10" key="1">
    <citation type="journal article" date="2023" name="Plants (Basel)">
        <title>Bridging the Gap: Combining Genomics and Transcriptomics Approaches to Understand Stylosanthes scabra, an Orphan Legume from the Brazilian Caatinga.</title>
        <authorList>
            <person name="Ferreira-Neto J.R.C."/>
            <person name="da Silva M.D."/>
            <person name="Binneck E."/>
            <person name="de Melo N.F."/>
            <person name="da Silva R.H."/>
            <person name="de Melo A.L.T.M."/>
            <person name="Pandolfi V."/>
            <person name="Bustamante F.O."/>
            <person name="Brasileiro-Vidal A.C."/>
            <person name="Benko-Iseppon A.M."/>
        </authorList>
    </citation>
    <scope>NUCLEOTIDE SEQUENCE [LARGE SCALE GENOMIC DNA]</scope>
    <source>
        <tissue evidence="9">Leaves</tissue>
    </source>
</reference>
<keyword evidence="8" id="KW-0812">Transmembrane</keyword>
<keyword evidence="8" id="KW-0472">Membrane</keyword>
<evidence type="ECO:0000256" key="7">
    <source>
        <dbReference type="RuleBase" id="RU000461"/>
    </source>
</evidence>
<dbReference type="Gene3D" id="1.10.630.10">
    <property type="entry name" value="Cytochrome P450"/>
    <property type="match status" value="1"/>
</dbReference>
<comment type="similarity">
    <text evidence="1 7">Belongs to the cytochrome P450 family.</text>
</comment>
<dbReference type="InterPro" id="IPR001128">
    <property type="entry name" value="Cyt_P450"/>
</dbReference>
<protein>
    <submittedName>
        <fullName evidence="9">Uncharacterized protein</fullName>
    </submittedName>
</protein>
<feature type="transmembrane region" description="Helical" evidence="8">
    <location>
        <begin position="429"/>
        <end position="448"/>
    </location>
</feature>
<evidence type="ECO:0000256" key="4">
    <source>
        <dbReference type="ARBA" id="ARBA00023002"/>
    </source>
</evidence>
<dbReference type="Pfam" id="PF00067">
    <property type="entry name" value="p450"/>
    <property type="match status" value="1"/>
</dbReference>
<name>A0ABU6WCY9_9FABA</name>
<dbReference type="CDD" id="cd11072">
    <property type="entry name" value="CYP71-like"/>
    <property type="match status" value="1"/>
</dbReference>
<keyword evidence="10" id="KW-1185">Reference proteome</keyword>
<comment type="caution">
    <text evidence="9">The sequence shown here is derived from an EMBL/GenBank/DDBJ whole genome shotgun (WGS) entry which is preliminary data.</text>
</comment>
<dbReference type="Proteomes" id="UP001341840">
    <property type="component" value="Unassembled WGS sequence"/>
</dbReference>
<sequence length="485" mass="55028">MIMHLLNYNPKPQKLPPGPRKLPIIGNLHHLTASGSLPHRSLTELAKKYGPIMHLKLGENPSVVISSPELAMEIIKTHDVCFQTRPHPLVSESLTFGSSDIAFAPCGDMWRQLRKICTTELLSVKRVHSFSHIRDEESAKLIESIRESSSSGSEVNLKSMIFSLITVSVYRSAFGKIPEDKNEIEEFISLTRKVTEMASGFYLADLFPSVKPLYYLTGMKSKVGKLRNKLEKIFDNIIMEHQHKKHDAKEEEDLVDVLLRFHQNSTTNHQFPVTTGTIKAVIMDIFAAGIDTSASTIEWALSEMVRNPKVLAKAQAEIREAFKGKQRIHESDVDQLSYLKLVIKETLRLHVPLPLIPRECTERCMIGGYEIGVGTRVMVNAWAMARDPEYWHDAERFMPERFDGNCPIDFRGNSFEYLPFGGGRRICPGITFSLASIMFPLALLLYHFNWELPNAMKPEDLDMTEHFGLAIERKKDLCLIPTLVL</sequence>
<evidence type="ECO:0000313" key="10">
    <source>
        <dbReference type="Proteomes" id="UP001341840"/>
    </source>
</evidence>
<dbReference type="EMBL" id="JASCZI010181417">
    <property type="protein sequence ID" value="MED6183216.1"/>
    <property type="molecule type" value="Genomic_DNA"/>
</dbReference>
<dbReference type="PANTHER" id="PTHR47953">
    <property type="entry name" value="OS08G0105600 PROTEIN"/>
    <property type="match status" value="1"/>
</dbReference>
<evidence type="ECO:0000256" key="2">
    <source>
        <dbReference type="ARBA" id="ARBA00022617"/>
    </source>
</evidence>
<dbReference type="InterPro" id="IPR036396">
    <property type="entry name" value="Cyt_P450_sf"/>
</dbReference>
<keyword evidence="4 7" id="KW-0560">Oxidoreductase</keyword>
<evidence type="ECO:0000256" key="3">
    <source>
        <dbReference type="ARBA" id="ARBA00022723"/>
    </source>
</evidence>
<evidence type="ECO:0000256" key="5">
    <source>
        <dbReference type="ARBA" id="ARBA00023004"/>
    </source>
</evidence>
<evidence type="ECO:0000256" key="1">
    <source>
        <dbReference type="ARBA" id="ARBA00010617"/>
    </source>
</evidence>
<accession>A0ABU6WCY9</accession>
<evidence type="ECO:0000313" key="9">
    <source>
        <dbReference type="EMBL" id="MED6183216.1"/>
    </source>
</evidence>
<gene>
    <name evidence="9" type="ORF">PIB30_036005</name>
</gene>
<dbReference type="PANTHER" id="PTHR47953:SF16">
    <property type="entry name" value="CYTOCHROME P450 71D8"/>
    <property type="match status" value="1"/>
</dbReference>
<keyword evidence="6 7" id="KW-0503">Monooxygenase</keyword>
<keyword evidence="2 7" id="KW-0349">Heme</keyword>
<dbReference type="PRINTS" id="PR00385">
    <property type="entry name" value="P450"/>
</dbReference>
<dbReference type="InterPro" id="IPR002401">
    <property type="entry name" value="Cyt_P450_E_grp-I"/>
</dbReference>
<dbReference type="InterPro" id="IPR017972">
    <property type="entry name" value="Cyt_P450_CS"/>
</dbReference>
<evidence type="ECO:0000256" key="6">
    <source>
        <dbReference type="ARBA" id="ARBA00023033"/>
    </source>
</evidence>
<dbReference type="PRINTS" id="PR00463">
    <property type="entry name" value="EP450I"/>
</dbReference>
<dbReference type="SUPFAM" id="SSF48264">
    <property type="entry name" value="Cytochrome P450"/>
    <property type="match status" value="1"/>
</dbReference>
<proteinExistence type="inferred from homology"/>
<dbReference type="InterPro" id="IPR052306">
    <property type="entry name" value="CYP450_71D"/>
</dbReference>